<dbReference type="SUPFAM" id="SSF52172">
    <property type="entry name" value="CheY-like"/>
    <property type="match status" value="1"/>
</dbReference>
<dbReference type="RefSeq" id="WP_348955485.1">
    <property type="nucleotide sequence ID" value="NZ_JBDZYD010000015.1"/>
</dbReference>
<dbReference type="Pfam" id="PF00196">
    <property type="entry name" value="GerE"/>
    <property type="match status" value="1"/>
</dbReference>
<sequence length="200" mass="20239">MLTRSLGKLLKVVAAGVPVVPADGIEVIGSVPPEPDAVAGALAAARPDVLLLRPAGRAGLAVIRRAGHTPVLVLTPPDAGELVLAAMRAGARGFLHDGADPADVVRALRVVAGGAAVFGQDAADRLYARLTGTAPSLPALTAREREVLGLLADDLGNLAIAARLNLAPKTVRNVVCGILAKFGTTDRAVVSARAREAGLP</sequence>
<evidence type="ECO:0000313" key="5">
    <source>
        <dbReference type="EMBL" id="MEQ0564426.1"/>
    </source>
</evidence>
<dbReference type="Gene3D" id="3.40.50.2300">
    <property type="match status" value="1"/>
</dbReference>
<keyword evidence="2" id="KW-0238">DNA-binding</keyword>
<protein>
    <submittedName>
        <fullName evidence="5">Response regulator transcription factor</fullName>
    </submittedName>
</protein>
<dbReference type="SMART" id="SM00421">
    <property type="entry name" value="HTH_LUXR"/>
    <property type="match status" value="1"/>
</dbReference>
<dbReference type="InterPro" id="IPR000792">
    <property type="entry name" value="Tscrpt_reg_LuxR_C"/>
</dbReference>
<dbReference type="PROSITE" id="PS50043">
    <property type="entry name" value="HTH_LUXR_2"/>
    <property type="match status" value="1"/>
</dbReference>
<evidence type="ECO:0000259" key="4">
    <source>
        <dbReference type="PROSITE" id="PS50043"/>
    </source>
</evidence>
<proteinExistence type="predicted"/>
<comment type="caution">
    <text evidence="5">The sequence shown here is derived from an EMBL/GenBank/DDBJ whole genome shotgun (WGS) entry which is preliminary data.</text>
</comment>
<dbReference type="InterPro" id="IPR011006">
    <property type="entry name" value="CheY-like_superfamily"/>
</dbReference>
<organism evidence="5 6">
    <name type="scientific">Amycolatopsis melonis</name>
    <dbReference type="NCBI Taxonomy" id="3156488"/>
    <lineage>
        <taxon>Bacteria</taxon>
        <taxon>Bacillati</taxon>
        <taxon>Actinomycetota</taxon>
        <taxon>Actinomycetes</taxon>
        <taxon>Pseudonocardiales</taxon>
        <taxon>Pseudonocardiaceae</taxon>
        <taxon>Amycolatopsis</taxon>
    </lineage>
</organism>
<evidence type="ECO:0000256" key="2">
    <source>
        <dbReference type="ARBA" id="ARBA00023125"/>
    </source>
</evidence>
<dbReference type="PANTHER" id="PTHR44688">
    <property type="entry name" value="DNA-BINDING TRANSCRIPTIONAL ACTIVATOR DEVR_DOSR"/>
    <property type="match status" value="1"/>
</dbReference>
<evidence type="ECO:0000313" key="6">
    <source>
        <dbReference type="Proteomes" id="UP001440984"/>
    </source>
</evidence>
<gene>
    <name evidence="5" type="ORF">ABJI51_35565</name>
</gene>
<accession>A0ABV0LQJ9</accession>
<dbReference type="CDD" id="cd06170">
    <property type="entry name" value="LuxR_C_like"/>
    <property type="match status" value="1"/>
</dbReference>
<evidence type="ECO:0000256" key="1">
    <source>
        <dbReference type="ARBA" id="ARBA00023015"/>
    </source>
</evidence>
<dbReference type="InterPro" id="IPR016032">
    <property type="entry name" value="Sig_transdc_resp-reg_C-effctor"/>
</dbReference>
<keyword evidence="6" id="KW-1185">Reference proteome</keyword>
<dbReference type="PRINTS" id="PR00038">
    <property type="entry name" value="HTHLUXR"/>
</dbReference>
<dbReference type="EMBL" id="JBDZYD010000015">
    <property type="protein sequence ID" value="MEQ0564426.1"/>
    <property type="molecule type" value="Genomic_DNA"/>
</dbReference>
<evidence type="ECO:0000256" key="3">
    <source>
        <dbReference type="ARBA" id="ARBA00023163"/>
    </source>
</evidence>
<name>A0ABV0LQJ9_9PSEU</name>
<feature type="domain" description="HTH luxR-type" evidence="4">
    <location>
        <begin position="133"/>
        <end position="198"/>
    </location>
</feature>
<keyword evidence="1" id="KW-0805">Transcription regulation</keyword>
<dbReference type="SUPFAM" id="SSF46894">
    <property type="entry name" value="C-terminal effector domain of the bipartite response regulators"/>
    <property type="match status" value="1"/>
</dbReference>
<keyword evidence="3" id="KW-0804">Transcription</keyword>
<dbReference type="Proteomes" id="UP001440984">
    <property type="component" value="Unassembled WGS sequence"/>
</dbReference>
<dbReference type="PANTHER" id="PTHR44688:SF16">
    <property type="entry name" value="DNA-BINDING TRANSCRIPTIONAL ACTIVATOR DEVR_DOSR"/>
    <property type="match status" value="1"/>
</dbReference>
<reference evidence="5 6" key="1">
    <citation type="submission" date="2024-05" db="EMBL/GenBank/DDBJ databases">
        <authorList>
            <person name="Zhao H."/>
            <person name="Xu Y."/>
            <person name="Lin S."/>
            <person name="Spain J.C."/>
            <person name="Zhou N.-Y."/>
        </authorList>
    </citation>
    <scope>NUCLEOTIDE SEQUENCE [LARGE SCALE GENOMIC DNA]</scope>
    <source>
        <strain evidence="5 6">NEAU-NG30</strain>
    </source>
</reference>